<protein>
    <submittedName>
        <fullName evidence="1">Antitoxin MazE7</fullName>
    </submittedName>
</protein>
<dbReference type="Proteomes" id="UP001432166">
    <property type="component" value="Chromosome"/>
</dbReference>
<evidence type="ECO:0000313" key="2">
    <source>
        <dbReference type="Proteomes" id="UP001432166"/>
    </source>
</evidence>
<organism evidence="1 2">
    <name type="scientific">Streptomyces tauricus</name>
    <dbReference type="NCBI Taxonomy" id="68274"/>
    <lineage>
        <taxon>Bacteria</taxon>
        <taxon>Bacillati</taxon>
        <taxon>Actinomycetota</taxon>
        <taxon>Actinomycetes</taxon>
        <taxon>Kitasatosporales</taxon>
        <taxon>Streptomycetaceae</taxon>
        <taxon>Streptomyces</taxon>
        <taxon>Streptomyces aurantiacus group</taxon>
    </lineage>
</organism>
<accession>A0ABZ1JS87</accession>
<dbReference type="EMBL" id="CP108133">
    <property type="protein sequence ID" value="WTP54527.1"/>
    <property type="molecule type" value="Genomic_DNA"/>
</dbReference>
<reference evidence="1" key="1">
    <citation type="submission" date="2022-10" db="EMBL/GenBank/DDBJ databases">
        <title>The complete genomes of actinobacterial strains from the NBC collection.</title>
        <authorList>
            <person name="Joergensen T.S."/>
            <person name="Alvarez Arevalo M."/>
            <person name="Sterndorff E.B."/>
            <person name="Faurdal D."/>
            <person name="Vuksanovic O."/>
            <person name="Mourched A.-S."/>
            <person name="Charusanti P."/>
            <person name="Shaw S."/>
            <person name="Blin K."/>
            <person name="Weber T."/>
        </authorList>
    </citation>
    <scope>NUCLEOTIDE SEQUENCE</scope>
    <source>
        <strain evidence="1">NBC_00189</strain>
    </source>
</reference>
<sequence length="82" mass="8756">MADTTVKIGPETRDLFNAIAAARKTSVRALLAELAVEQENQLKLGVATDAFREAVSQPGMAEAFDRDFGGLPQAARTTHRAA</sequence>
<proteinExistence type="predicted"/>
<gene>
    <name evidence="1" type="ORF">OG288_43160</name>
</gene>
<dbReference type="RefSeq" id="WP_328939841.1">
    <property type="nucleotide sequence ID" value="NZ_CP108133.1"/>
</dbReference>
<evidence type="ECO:0000313" key="1">
    <source>
        <dbReference type="EMBL" id="WTP54527.1"/>
    </source>
</evidence>
<name>A0ABZ1JS87_9ACTN</name>
<keyword evidence="2" id="KW-1185">Reference proteome</keyword>